<evidence type="ECO:0000256" key="1">
    <source>
        <dbReference type="SAM" id="MobiDB-lite"/>
    </source>
</evidence>
<dbReference type="Proteomes" id="UP000568380">
    <property type="component" value="Unassembled WGS sequence"/>
</dbReference>
<reference evidence="2 3" key="1">
    <citation type="submission" date="2020-08" db="EMBL/GenBank/DDBJ databases">
        <title>Genomic Encyclopedia of Type Strains, Phase IV (KMG-IV): sequencing the most valuable type-strain genomes for metagenomic binning, comparative biology and taxonomic classification.</title>
        <authorList>
            <person name="Goeker M."/>
        </authorList>
    </citation>
    <scope>NUCLEOTIDE SEQUENCE [LARGE SCALE GENOMIC DNA]</scope>
    <source>
        <strain evidence="2 3">DSM 45385</strain>
    </source>
</reference>
<dbReference type="InterPro" id="IPR025566">
    <property type="entry name" value="DUF4331"/>
</dbReference>
<evidence type="ECO:0000313" key="3">
    <source>
        <dbReference type="Proteomes" id="UP000568380"/>
    </source>
</evidence>
<keyword evidence="3" id="KW-1185">Reference proteome</keyword>
<name>A0A7W7ZYG4_9ACTN</name>
<dbReference type="Pfam" id="PF14224">
    <property type="entry name" value="DUF4331"/>
    <property type="match status" value="2"/>
</dbReference>
<feature type="region of interest" description="Disordered" evidence="1">
    <location>
        <begin position="298"/>
        <end position="322"/>
    </location>
</feature>
<sequence>MSHHLSGPNLRPPAGDARLDLTDLFAFQSPDRREHTVLIMDVNSFGFDPSAGPHPYPGAVYRLNVDTDGDNRPDVAFSFVFSEPDAQGGQKVTLYHATGEQAGEHHASGEVVVRDVDVSFGADPNIVREGWLTLSVGLRSDPFFADLEGIGNDFTWTGNDTMAGNNVISIAMEMPDRVLGDEPLIGLWGRVVVERDGRWVSVDRGAHPSLTAYFNAEDAKDAYNAGEPVDDVRKYRDTWVKVLEHTGGYTPEEAAKALEAVLPDVLRFDRSKPARYPNGRRLDDDVTDIRLQLVSNGKIQGDGIGPHTDLQPGFPYTGPPHT</sequence>
<accession>A0A7W7ZYG4</accession>
<protein>
    <recommendedName>
        <fullName evidence="4">DUF4331 domain-containing protein</fullName>
    </recommendedName>
</protein>
<dbReference type="AlphaFoldDB" id="A0A7W7ZYG4"/>
<evidence type="ECO:0008006" key="4">
    <source>
        <dbReference type="Google" id="ProtNLM"/>
    </source>
</evidence>
<proteinExistence type="predicted"/>
<organism evidence="2 3">
    <name type="scientific">Nonomuraea endophytica</name>
    <dbReference type="NCBI Taxonomy" id="714136"/>
    <lineage>
        <taxon>Bacteria</taxon>
        <taxon>Bacillati</taxon>
        <taxon>Actinomycetota</taxon>
        <taxon>Actinomycetes</taxon>
        <taxon>Streptosporangiales</taxon>
        <taxon>Streptosporangiaceae</taxon>
        <taxon>Nonomuraea</taxon>
    </lineage>
</organism>
<comment type="caution">
    <text evidence="2">The sequence shown here is derived from an EMBL/GenBank/DDBJ whole genome shotgun (WGS) entry which is preliminary data.</text>
</comment>
<dbReference type="RefSeq" id="WP_184958920.1">
    <property type="nucleotide sequence ID" value="NZ_JACHIN010000001.1"/>
</dbReference>
<gene>
    <name evidence="2" type="ORF">HNR40_001215</name>
</gene>
<evidence type="ECO:0000313" key="2">
    <source>
        <dbReference type="EMBL" id="MBB5075769.1"/>
    </source>
</evidence>
<dbReference type="EMBL" id="JACHIN010000001">
    <property type="protein sequence ID" value="MBB5075769.1"/>
    <property type="molecule type" value="Genomic_DNA"/>
</dbReference>